<keyword evidence="7 18" id="KW-0812">Transmembrane</keyword>
<keyword evidence="17" id="KW-0325">Glycoprotein</keyword>
<reference evidence="24" key="1">
    <citation type="journal article" date="2018" name="Nat. Microbiol.">
        <title>Leveraging single-cell genomics to expand the fungal tree of life.</title>
        <authorList>
            <person name="Ahrendt S.R."/>
            <person name="Quandt C.A."/>
            <person name="Ciobanu D."/>
            <person name="Clum A."/>
            <person name="Salamov A."/>
            <person name="Andreopoulos B."/>
            <person name="Cheng J.F."/>
            <person name="Woyke T."/>
            <person name="Pelin A."/>
            <person name="Henrissat B."/>
            <person name="Reynolds N.K."/>
            <person name="Benny G.L."/>
            <person name="Smith M.E."/>
            <person name="James T.Y."/>
            <person name="Grigoriev I.V."/>
        </authorList>
    </citation>
    <scope>NUCLEOTIDE SEQUENCE [LARGE SCALE GENOMIC DNA]</scope>
    <source>
        <strain evidence="24">Baker2002</strain>
    </source>
</reference>
<dbReference type="Proteomes" id="UP000268321">
    <property type="component" value="Unassembled WGS sequence"/>
</dbReference>
<dbReference type="InterPro" id="IPR033138">
    <property type="entry name" value="Cu_oxidase_CS"/>
</dbReference>
<evidence type="ECO:0000256" key="6">
    <source>
        <dbReference type="ARBA" id="ARBA00022496"/>
    </source>
</evidence>
<evidence type="ECO:0000256" key="8">
    <source>
        <dbReference type="ARBA" id="ARBA00022723"/>
    </source>
</evidence>
<comment type="similarity">
    <text evidence="3">Belongs to the multicopper oxidase family.</text>
</comment>
<proteinExistence type="inferred from homology"/>
<keyword evidence="16 18" id="KW-0472">Membrane</keyword>
<keyword evidence="10" id="KW-0677">Repeat</keyword>
<name>A0A4P9ZCQ6_9ASCO</name>
<dbReference type="FunFam" id="2.60.40.420:FF:000022">
    <property type="entry name" value="FET5p Multicopper oxidase"/>
    <property type="match status" value="1"/>
</dbReference>
<dbReference type="PANTHER" id="PTHR11709">
    <property type="entry name" value="MULTI-COPPER OXIDASE"/>
    <property type="match status" value="1"/>
</dbReference>
<evidence type="ECO:0000259" key="22">
    <source>
        <dbReference type="Pfam" id="PF07732"/>
    </source>
</evidence>
<evidence type="ECO:0000256" key="13">
    <source>
        <dbReference type="ARBA" id="ARBA00023004"/>
    </source>
</evidence>
<dbReference type="FunFam" id="2.60.40.420:FF:000024">
    <property type="entry name" value="FET5p Multicopper oxidase"/>
    <property type="match status" value="1"/>
</dbReference>
<evidence type="ECO:0000313" key="23">
    <source>
        <dbReference type="EMBL" id="RKP30603.1"/>
    </source>
</evidence>
<keyword evidence="4" id="KW-0813">Transport</keyword>
<evidence type="ECO:0000256" key="7">
    <source>
        <dbReference type="ARBA" id="ARBA00022692"/>
    </source>
</evidence>
<evidence type="ECO:0000256" key="10">
    <source>
        <dbReference type="ARBA" id="ARBA00022737"/>
    </source>
</evidence>
<evidence type="ECO:0000313" key="24">
    <source>
        <dbReference type="Proteomes" id="UP000268321"/>
    </source>
</evidence>
<evidence type="ECO:0000256" key="12">
    <source>
        <dbReference type="ARBA" id="ARBA00023002"/>
    </source>
</evidence>
<keyword evidence="11 18" id="KW-1133">Transmembrane helix</keyword>
<dbReference type="CDD" id="cd13899">
    <property type="entry name" value="CuRO_3_Fet3p"/>
    <property type="match status" value="1"/>
</dbReference>
<evidence type="ECO:0000259" key="20">
    <source>
        <dbReference type="Pfam" id="PF00394"/>
    </source>
</evidence>
<evidence type="ECO:0000256" key="14">
    <source>
        <dbReference type="ARBA" id="ARBA00023008"/>
    </source>
</evidence>
<evidence type="ECO:0000256" key="15">
    <source>
        <dbReference type="ARBA" id="ARBA00023065"/>
    </source>
</evidence>
<dbReference type="EMBL" id="ML004455">
    <property type="protein sequence ID" value="RKP30603.1"/>
    <property type="molecule type" value="Genomic_DNA"/>
</dbReference>
<dbReference type="Pfam" id="PF07731">
    <property type="entry name" value="Cu-oxidase_2"/>
    <property type="match status" value="1"/>
</dbReference>
<dbReference type="GO" id="GO:0004322">
    <property type="term" value="F:ferroxidase activity"/>
    <property type="evidence" value="ECO:0007669"/>
    <property type="project" value="TreeGrafter"/>
</dbReference>
<dbReference type="CDD" id="cd13877">
    <property type="entry name" value="CuRO_2_Fet3p_like"/>
    <property type="match status" value="1"/>
</dbReference>
<dbReference type="InterPro" id="IPR044130">
    <property type="entry name" value="CuRO_2_Fet3-like"/>
</dbReference>
<keyword evidence="15" id="KW-0406">Ion transport</keyword>
<dbReference type="InterPro" id="IPR011707">
    <property type="entry name" value="Cu-oxidase-like_N"/>
</dbReference>
<evidence type="ECO:0000256" key="11">
    <source>
        <dbReference type="ARBA" id="ARBA00022989"/>
    </source>
</evidence>
<evidence type="ECO:0000256" key="18">
    <source>
        <dbReference type="SAM" id="Phobius"/>
    </source>
</evidence>
<evidence type="ECO:0000256" key="9">
    <source>
        <dbReference type="ARBA" id="ARBA00022729"/>
    </source>
</evidence>
<dbReference type="FunFam" id="2.60.40.420:FF:000025">
    <property type="entry name" value="FET5p Multicopper oxidase"/>
    <property type="match status" value="1"/>
</dbReference>
<dbReference type="GO" id="GO:0033573">
    <property type="term" value="C:high-affinity iron permease complex"/>
    <property type="evidence" value="ECO:0007669"/>
    <property type="project" value="TreeGrafter"/>
</dbReference>
<protein>
    <recommendedName>
        <fullName evidence="25">Iron transport multicopper oxidase FET3</fullName>
    </recommendedName>
</protein>
<accession>A0A4P9ZCQ6</accession>
<feature type="transmembrane region" description="Helical" evidence="18">
    <location>
        <begin position="553"/>
        <end position="576"/>
    </location>
</feature>
<evidence type="ECO:0000259" key="21">
    <source>
        <dbReference type="Pfam" id="PF07731"/>
    </source>
</evidence>
<evidence type="ECO:0000256" key="17">
    <source>
        <dbReference type="ARBA" id="ARBA00023180"/>
    </source>
</evidence>
<feature type="chain" id="PRO_5020253365" description="Iron transport multicopper oxidase FET3" evidence="19">
    <location>
        <begin position="19"/>
        <end position="612"/>
    </location>
</feature>
<dbReference type="GO" id="GO:0033215">
    <property type="term" value="P:reductive iron assimilation"/>
    <property type="evidence" value="ECO:0007669"/>
    <property type="project" value="TreeGrafter"/>
</dbReference>
<dbReference type="InterPro" id="IPR045087">
    <property type="entry name" value="Cu-oxidase_fam"/>
</dbReference>
<dbReference type="AlphaFoldDB" id="A0A4P9ZCQ6"/>
<dbReference type="InterPro" id="IPR002355">
    <property type="entry name" value="Cu_oxidase_Cu_BS"/>
</dbReference>
<keyword evidence="9 19" id="KW-0732">Signal</keyword>
<dbReference type="PANTHER" id="PTHR11709:SF361">
    <property type="entry name" value="IRON TRANSPORT MULTICOPPER OXIDASE FET3"/>
    <property type="match status" value="1"/>
</dbReference>
<feature type="domain" description="Plastocyanin-like" evidence="22">
    <location>
        <begin position="27"/>
        <end position="144"/>
    </location>
</feature>
<dbReference type="Pfam" id="PF07732">
    <property type="entry name" value="Cu-oxidase_3"/>
    <property type="match status" value="1"/>
</dbReference>
<evidence type="ECO:0000256" key="3">
    <source>
        <dbReference type="ARBA" id="ARBA00010609"/>
    </source>
</evidence>
<dbReference type="PROSITE" id="PS00079">
    <property type="entry name" value="MULTICOPPER_OXIDASE1"/>
    <property type="match status" value="2"/>
</dbReference>
<comment type="cofactor">
    <cofactor evidence="1">
        <name>Cu cation</name>
        <dbReference type="ChEBI" id="CHEBI:23378"/>
    </cofactor>
</comment>
<evidence type="ECO:0000256" key="16">
    <source>
        <dbReference type="ARBA" id="ARBA00023136"/>
    </source>
</evidence>
<evidence type="ECO:0000256" key="1">
    <source>
        <dbReference type="ARBA" id="ARBA00001935"/>
    </source>
</evidence>
<keyword evidence="8" id="KW-0479">Metal-binding</keyword>
<keyword evidence="24" id="KW-1185">Reference proteome</keyword>
<evidence type="ECO:0000256" key="5">
    <source>
        <dbReference type="ARBA" id="ARBA00022475"/>
    </source>
</evidence>
<keyword evidence="5" id="KW-1003">Cell membrane</keyword>
<gene>
    <name evidence="23" type="ORF">METBISCDRAFT_23146</name>
</gene>
<dbReference type="OrthoDB" id="2121828at2759"/>
<dbReference type="PROSITE" id="PS00080">
    <property type="entry name" value="MULTICOPPER_OXIDASE2"/>
    <property type="match status" value="1"/>
</dbReference>
<feature type="domain" description="Plastocyanin-like" evidence="20">
    <location>
        <begin position="154"/>
        <end position="301"/>
    </location>
</feature>
<dbReference type="InterPro" id="IPR001117">
    <property type="entry name" value="Cu-oxidase_2nd"/>
</dbReference>
<comment type="subcellular location">
    <subcellularLocation>
        <location evidence="2">Cell membrane</location>
        <topology evidence="2">Single-pass membrane protein</topology>
    </subcellularLocation>
</comment>
<keyword evidence="12" id="KW-0560">Oxidoreductase</keyword>
<dbReference type="SUPFAM" id="SSF49503">
    <property type="entry name" value="Cupredoxins"/>
    <property type="match status" value="3"/>
</dbReference>
<keyword evidence="14" id="KW-0186">Copper</keyword>
<dbReference type="CDD" id="cd13851">
    <property type="entry name" value="CuRO_1_Fet3p"/>
    <property type="match status" value="1"/>
</dbReference>
<dbReference type="Pfam" id="PF00394">
    <property type="entry name" value="Cu-oxidase"/>
    <property type="match status" value="1"/>
</dbReference>
<evidence type="ECO:0000256" key="19">
    <source>
        <dbReference type="SAM" id="SignalP"/>
    </source>
</evidence>
<dbReference type="InterPro" id="IPR008972">
    <property type="entry name" value="Cupredoxin"/>
</dbReference>
<organism evidence="23 24">
    <name type="scientific">Metschnikowia bicuspidata</name>
    <dbReference type="NCBI Taxonomy" id="27322"/>
    <lineage>
        <taxon>Eukaryota</taxon>
        <taxon>Fungi</taxon>
        <taxon>Dikarya</taxon>
        <taxon>Ascomycota</taxon>
        <taxon>Saccharomycotina</taxon>
        <taxon>Pichiomycetes</taxon>
        <taxon>Metschnikowiaceae</taxon>
        <taxon>Metschnikowia</taxon>
    </lineage>
</organism>
<dbReference type="Gene3D" id="2.60.40.420">
    <property type="entry name" value="Cupredoxins - blue copper proteins"/>
    <property type="match status" value="3"/>
</dbReference>
<feature type="signal peptide" evidence="19">
    <location>
        <begin position="1"/>
        <end position="18"/>
    </location>
</feature>
<dbReference type="InterPro" id="IPR011706">
    <property type="entry name" value="Cu-oxidase_C"/>
</dbReference>
<dbReference type="GO" id="GO:0010106">
    <property type="term" value="P:cellular response to iron ion starvation"/>
    <property type="evidence" value="ECO:0007669"/>
    <property type="project" value="TreeGrafter"/>
</dbReference>
<keyword evidence="6" id="KW-0410">Iron transport</keyword>
<evidence type="ECO:0008006" key="25">
    <source>
        <dbReference type="Google" id="ProtNLM"/>
    </source>
</evidence>
<evidence type="ECO:0000256" key="2">
    <source>
        <dbReference type="ARBA" id="ARBA00004162"/>
    </source>
</evidence>
<dbReference type="GO" id="GO:0005507">
    <property type="term" value="F:copper ion binding"/>
    <property type="evidence" value="ECO:0007669"/>
    <property type="project" value="InterPro"/>
</dbReference>
<keyword evidence="13" id="KW-0408">Iron</keyword>
<evidence type="ECO:0000256" key="4">
    <source>
        <dbReference type="ARBA" id="ARBA00022448"/>
    </source>
</evidence>
<feature type="domain" description="Plastocyanin-like" evidence="21">
    <location>
        <begin position="361"/>
        <end position="495"/>
    </location>
</feature>
<sequence>MRALSVIIFSLLSKLVAAETHTWYFETTWVTANPDGVFTRPVIGLNNTWPLPTLRVKTGDVVNLYLTNGFTNANTSLHFHGMFQNGTTQMDGAEGVTQCPIAPGDTMLYNFTVADQVGTYWYHSHTLGQYGDGMRGLFIIEEKEKSDYPFEFAEDVTLKIGDWYHHTAAELHPKFMSRFNPTGAEPVPKNSLFNDTRNAFWHVAPNTTYYLRICNVGGFASQYLYMEDHEFTVVEVDGIYVKPNTTSMLYITAAQRYGVLVTTKNDTSKNYAFMSKFDDGMFDVIPDDLMLNSTNTILYDESNGAASEYIVDELDYLDDFYLQPYNNVTILDDADHSITIDVSMDNLGNGVNYAFFNNITYTTPKVPIIGTALSAGEFATNSYIYGNTHSIVLQKDDVIDIILNNHDSGRHPFHLHGHVFQLIARGEEAEEIVNFDPSDVTFPEHPMVRDVVYVNPQSYIVMRFKADNPGVWLFHCHIEWHLEQGLAIVLIEAPQEMQKQESQQLTENFKQVCKNSGVKFTGNAAGNDVNFMDLTGANVQQPPLPAGFTARGIVALVFSSIAGILGMVAISLYGMADIKDIDKRVMREMDVEVSSFDEDESAVVCSTSSPAK</sequence>